<dbReference type="Pfam" id="PF12680">
    <property type="entry name" value="SnoaL_2"/>
    <property type="match status" value="1"/>
</dbReference>
<dbReference type="AlphaFoldDB" id="A0A2M9CF60"/>
<sequence length="109" mass="11828">MDATPIPDAIRTFVDATNAGDTDAFVATFAPDARLDDWGRVFTGHDGIRGWNRTDNIGVRSHFELLDIRAASEADAYLVTLRVTGDGYNGTGPMTFVLRDGLIADLRIA</sequence>
<name>A0A2M9CF60_9MICO</name>
<dbReference type="EMBL" id="PGFF01000001">
    <property type="protein sequence ID" value="PJJ70490.1"/>
    <property type="molecule type" value="Genomic_DNA"/>
</dbReference>
<dbReference type="SUPFAM" id="SSF54427">
    <property type="entry name" value="NTF2-like"/>
    <property type="match status" value="1"/>
</dbReference>
<dbReference type="InterPro" id="IPR032710">
    <property type="entry name" value="NTF2-like_dom_sf"/>
</dbReference>
<comment type="caution">
    <text evidence="2">The sequence shown here is derived from an EMBL/GenBank/DDBJ whole genome shotgun (WGS) entry which is preliminary data.</text>
</comment>
<evidence type="ECO:0000259" key="1">
    <source>
        <dbReference type="Pfam" id="PF12680"/>
    </source>
</evidence>
<evidence type="ECO:0000313" key="3">
    <source>
        <dbReference type="Proteomes" id="UP000228758"/>
    </source>
</evidence>
<accession>A0A2M9CF60</accession>
<dbReference type="InterPro" id="IPR037401">
    <property type="entry name" value="SnoaL-like"/>
</dbReference>
<proteinExistence type="predicted"/>
<dbReference type="OrthoDB" id="8080938at2"/>
<protein>
    <submittedName>
        <fullName evidence="2">SnoaL-like protein</fullName>
    </submittedName>
</protein>
<dbReference type="Proteomes" id="UP000228758">
    <property type="component" value="Unassembled WGS sequence"/>
</dbReference>
<evidence type="ECO:0000313" key="2">
    <source>
        <dbReference type="EMBL" id="PJJ70490.1"/>
    </source>
</evidence>
<feature type="domain" description="SnoaL-like" evidence="1">
    <location>
        <begin position="10"/>
        <end position="105"/>
    </location>
</feature>
<dbReference type="RefSeq" id="WP_100362906.1">
    <property type="nucleotide sequence ID" value="NZ_PGFF01000001.1"/>
</dbReference>
<gene>
    <name evidence="2" type="ORF">CLV46_0011</name>
</gene>
<organism evidence="2 3">
    <name type="scientific">Diaminobutyricimonas aerilata</name>
    <dbReference type="NCBI Taxonomy" id="1162967"/>
    <lineage>
        <taxon>Bacteria</taxon>
        <taxon>Bacillati</taxon>
        <taxon>Actinomycetota</taxon>
        <taxon>Actinomycetes</taxon>
        <taxon>Micrococcales</taxon>
        <taxon>Microbacteriaceae</taxon>
        <taxon>Diaminobutyricimonas</taxon>
    </lineage>
</organism>
<keyword evidence="3" id="KW-1185">Reference proteome</keyword>
<dbReference type="Gene3D" id="3.10.450.50">
    <property type="match status" value="1"/>
</dbReference>
<reference evidence="2 3" key="1">
    <citation type="submission" date="2017-11" db="EMBL/GenBank/DDBJ databases">
        <title>Genomic Encyclopedia of Archaeal and Bacterial Type Strains, Phase II (KMG-II): From Individual Species to Whole Genera.</title>
        <authorList>
            <person name="Goeker M."/>
        </authorList>
    </citation>
    <scope>NUCLEOTIDE SEQUENCE [LARGE SCALE GENOMIC DNA]</scope>
    <source>
        <strain evidence="2 3">DSM 27393</strain>
    </source>
</reference>